<protein>
    <submittedName>
        <fullName evidence="1">Uncharacterized protein</fullName>
    </submittedName>
</protein>
<name>A0AAV2H3N7_LYMST</name>
<sequence>MANGEDNEFEVAMRTRSEDGRWFDSCNFIKDLIKLLERLIPDLKGHIKSLRPMDNGQFDCRTVAGSRLSVDSITKNLDGMSVLLEEAKKFEKLHLNLHTQKAGITDPQRRQPRVIAAEELALPIAETSTDVTVHVHHEHHRDETSILLRSYCEAMHNLGVTLQRIVEDLMQNIENLKLQSDGTISCRRSPKDTVNEEYILRMIAEAKDLIAIVKIVFQDHIKIHSSARDSGVGNSVDSGVLNENVV</sequence>
<dbReference type="EMBL" id="CAXITT010000029">
    <property type="protein sequence ID" value="CAL1528274.1"/>
    <property type="molecule type" value="Genomic_DNA"/>
</dbReference>
<evidence type="ECO:0000313" key="2">
    <source>
        <dbReference type="Proteomes" id="UP001497497"/>
    </source>
</evidence>
<dbReference type="AlphaFoldDB" id="A0AAV2H3N7"/>
<dbReference type="Proteomes" id="UP001497497">
    <property type="component" value="Unassembled WGS sequence"/>
</dbReference>
<organism evidence="1 2">
    <name type="scientific">Lymnaea stagnalis</name>
    <name type="common">Great pond snail</name>
    <name type="synonym">Helix stagnalis</name>
    <dbReference type="NCBI Taxonomy" id="6523"/>
    <lineage>
        <taxon>Eukaryota</taxon>
        <taxon>Metazoa</taxon>
        <taxon>Spiralia</taxon>
        <taxon>Lophotrochozoa</taxon>
        <taxon>Mollusca</taxon>
        <taxon>Gastropoda</taxon>
        <taxon>Heterobranchia</taxon>
        <taxon>Euthyneura</taxon>
        <taxon>Panpulmonata</taxon>
        <taxon>Hygrophila</taxon>
        <taxon>Lymnaeoidea</taxon>
        <taxon>Lymnaeidae</taxon>
        <taxon>Lymnaea</taxon>
    </lineage>
</organism>
<gene>
    <name evidence="1" type="ORF">GSLYS_00002444001</name>
</gene>
<reference evidence="1 2" key="1">
    <citation type="submission" date="2024-04" db="EMBL/GenBank/DDBJ databases">
        <authorList>
            <consortium name="Genoscope - CEA"/>
            <person name="William W."/>
        </authorList>
    </citation>
    <scope>NUCLEOTIDE SEQUENCE [LARGE SCALE GENOMIC DNA]</scope>
</reference>
<evidence type="ECO:0000313" key="1">
    <source>
        <dbReference type="EMBL" id="CAL1528274.1"/>
    </source>
</evidence>
<accession>A0AAV2H3N7</accession>
<comment type="caution">
    <text evidence="1">The sequence shown here is derived from an EMBL/GenBank/DDBJ whole genome shotgun (WGS) entry which is preliminary data.</text>
</comment>
<proteinExistence type="predicted"/>
<keyword evidence="2" id="KW-1185">Reference proteome</keyword>